<dbReference type="HOGENOM" id="CLU_111048_0_0_11"/>
<keyword evidence="1" id="KW-0472">Membrane</keyword>
<dbReference type="eggNOG" id="ENOG5033EZJ">
    <property type="taxonomic scope" value="Bacteria"/>
</dbReference>
<dbReference type="PATRIC" id="fig|1121353.3.peg.812"/>
<evidence type="ECO:0000313" key="2">
    <source>
        <dbReference type="EMBL" id="AGG66237.1"/>
    </source>
</evidence>
<dbReference type="InterPro" id="IPR024495">
    <property type="entry name" value="DUF2771"/>
</dbReference>
<dbReference type="STRING" id="1121353.H924_03955"/>
<evidence type="ECO:0000256" key="1">
    <source>
        <dbReference type="SAM" id="Phobius"/>
    </source>
</evidence>
<accession>M1USV3</accession>
<name>M1USV3_9CORY</name>
<feature type="transmembrane region" description="Helical" evidence="1">
    <location>
        <begin position="12"/>
        <end position="35"/>
    </location>
</feature>
<keyword evidence="3" id="KW-1185">Reference proteome</keyword>
<keyword evidence="1" id="KW-1133">Transmembrane helix</keyword>
<organism evidence="2 3">
    <name type="scientific">Corynebacterium callunae DSM 20147</name>
    <dbReference type="NCBI Taxonomy" id="1121353"/>
    <lineage>
        <taxon>Bacteria</taxon>
        <taxon>Bacillati</taxon>
        <taxon>Actinomycetota</taxon>
        <taxon>Actinomycetes</taxon>
        <taxon>Mycobacteriales</taxon>
        <taxon>Corynebacteriaceae</taxon>
        <taxon>Corynebacterium</taxon>
    </lineage>
</organism>
<dbReference type="Pfam" id="PF10969">
    <property type="entry name" value="DUF2771"/>
    <property type="match status" value="1"/>
</dbReference>
<evidence type="ECO:0000313" key="3">
    <source>
        <dbReference type="Proteomes" id="UP000011760"/>
    </source>
</evidence>
<dbReference type="AlphaFoldDB" id="M1USV3"/>
<dbReference type="RefSeq" id="WP_015650674.1">
    <property type="nucleotide sequence ID" value="NC_020506.1"/>
</dbReference>
<dbReference type="EMBL" id="CP004354">
    <property type="protein sequence ID" value="AGG66237.1"/>
    <property type="molecule type" value="Genomic_DNA"/>
</dbReference>
<keyword evidence="1" id="KW-0812">Transmembrane</keyword>
<reference evidence="2 3" key="1">
    <citation type="submission" date="2013-02" db="EMBL/GenBank/DDBJ databases">
        <title>The complete genome sequence of Corynebacterium callunae DSM 20147.</title>
        <authorList>
            <person name="Ruckert C."/>
            <person name="Albersmeier A."/>
            <person name="Kalinowski J."/>
        </authorList>
    </citation>
    <scope>NUCLEOTIDE SEQUENCE [LARGE SCALE GENOMIC DNA]</scope>
    <source>
        <strain evidence="2 3">DSM 20147</strain>
    </source>
</reference>
<evidence type="ECO:0008006" key="4">
    <source>
        <dbReference type="Google" id="ProtNLM"/>
    </source>
</evidence>
<dbReference type="OrthoDB" id="4424536at2"/>
<dbReference type="Proteomes" id="UP000011760">
    <property type="component" value="Chromosome"/>
</dbReference>
<gene>
    <name evidence="2" type="ORF">H924_03955</name>
</gene>
<protein>
    <recommendedName>
        <fullName evidence="4">DUF2771 domain-containing protein</fullName>
    </recommendedName>
</protein>
<dbReference type="KEGG" id="ccn:H924_03955"/>
<sequence length="178" mass="19544">MASRKTKRKNIIQIISLALAVVIVVVISVLFQQWWNNRPDPEPAEISIAASAPAGELEVFPFSICEPGVECPENEVPTLNVGADEELHLTIPESIYDHDWYLLTIYDDPAANDEAYHGANETTEVTLPGSVDPLEDGGERPRLVVVEISAIMIGHDSNGEETPYTVTWSLSTMEQAAE</sequence>
<proteinExistence type="predicted"/>